<feature type="compositionally biased region" description="Basic and acidic residues" evidence="1">
    <location>
        <begin position="1357"/>
        <end position="1378"/>
    </location>
</feature>
<feature type="region of interest" description="Disordered" evidence="1">
    <location>
        <begin position="117"/>
        <end position="173"/>
    </location>
</feature>
<evidence type="ECO:0000256" key="2">
    <source>
        <dbReference type="SAM" id="Phobius"/>
    </source>
</evidence>
<keyword evidence="4" id="KW-1185">Reference proteome</keyword>
<proteinExistence type="predicted"/>
<comment type="caution">
    <text evidence="3">The sequence shown here is derived from an EMBL/GenBank/DDBJ whole genome shotgun (WGS) entry which is preliminary data.</text>
</comment>
<sequence length="1560" mass="169648">MSVPVKDELHTRSVSSDDVLLGLGPITLSPKDDPERESGWFASPEHDMALEGCSAHGNTADEEVAAENVKEEIEDAEAAEQPAVPAASQWTTTLIDLTSDIGPRLLNRSASKATARAIGDSAQREASGIGEEMADEDEGEYAARESDGDGEIPSTTLDPARWQGHPTPLSLDEEFPRGTAFQHLARIRKTVNGYVDGLCSVDWHKDFKAATVGALTRRLMTHESKIMGKAVLDVQVCFKQLEERAKGLLAIHKWFHQWTQFKTDDKLVEALPHLMVELKYLKCRGLEVAPPVGLVTLKAIFFSVYMESGSVAKAIGHINLGSLRRVLEMSEEYMTKLTEVRNSAPQAPAAEGAAPGRRHRGRLLPIDDAVDITLPVAVQLGIMVWKSLEHYWQSIGAKGEMTMDTRMQVVDETSSIWRSWVNTFETEEKTMDTTQVETALCSVRVVCQCLLPDEKDKPTTADVRAARKFINQNATSTKSSDDQRAVVQNIAKSMVGIAPAIFIMEQARRHASKGVEDDAATAIFDKACNRFEESFQEAYTDMELFINEPKPEDESDVMTYAILGKRLKPIIDIQTSIISCASRWSPAALKDNIEPVCAAMGNFMELLSNGVYGLVSVFHKTVSRPLARVLDEIGATKAGEGRDEFLRVPVESVAVGGAAAAKPETQGAVVEVSESIVEQGGAGFAAVSPASKVIAALGDLHATRLQSEEFYKALQTMVLGTTKCAEALTKRTSDVELAEKLGEIGCAKVLLATLEDNRQNLKDMMDYMGAVVELLPVFVDGGSDALFDATTTNPKTKEHTINLSRLQHQLEGVNTILFHGESTVQDANVFHSISEAFMIFKANFGDITYQHAAAVWLAPRVVNMLAFSDLEIGAVQDDVLVSTLDAQILGRLVRKPGADDPLPSEVVEALQTTADSDTMLESFTHNKALTALKDFAEATSMTEMRTCGAVLADGRQGEDWPVPMHIATYVFDVMCAVRDQFMLATVLQHYLIDPTAERKEMFEKSIEPHPSCNIQVNALVLMFSRAKVIDDLVNADAGRSLERDGWSLRIPLQSLGRWALQMASFAGRCRDAVMAHRMTYLSAVVSECQSTMPQWESIFKDGVLNMKMAIDLLDEKLPPTVASYNRIYQVLGKVSVISKRIELSPPVDKHPTTSSGCAVASTLLAKFYQATVLIQGVNLLRFQSQGPSASTKASSFIKEHQEKKKVQLPDAFWSELKCIVDGSATVFSDGHAVVKREGAVGTPASPATGRVPQIAYHHRQVAYHRSRTMRQKVAYYRSRATGWAMGYQRLLQAIVALLCVLFPVWGSVLLLVAVHSGSAGPTYPLWPPAPAPPAPAPGPPPPVPTPPSPGPPPPDAAKVKRLEERLEEKERELRKVEAELNQTRANGSSEAAWREKLREERHRREAADQAADAARQEADGLREELRAARGGAAGPVADRLEALNQHLLAAALGLLGAAGVVGPRQAVWAFCPAAGSVVGGLLVASCLGLCAAGPGGAGWAGRAGALLAGRASGPEYLAWGTVTCFGLLRWLFQWNCYYASAEVDLDGPFEDGPLEEPLLK</sequence>
<evidence type="ECO:0000313" key="3">
    <source>
        <dbReference type="EMBL" id="CAK0899874.1"/>
    </source>
</evidence>
<feature type="compositionally biased region" description="Basic and acidic residues" evidence="1">
    <location>
        <begin position="1392"/>
        <end position="1407"/>
    </location>
</feature>
<evidence type="ECO:0000313" key="4">
    <source>
        <dbReference type="Proteomes" id="UP001189429"/>
    </source>
</evidence>
<protein>
    <submittedName>
        <fullName evidence="3">Uncharacterized protein</fullName>
    </submittedName>
</protein>
<feature type="transmembrane region" description="Helical" evidence="2">
    <location>
        <begin position="1290"/>
        <end position="1314"/>
    </location>
</feature>
<dbReference type="EMBL" id="CAUYUJ010020687">
    <property type="protein sequence ID" value="CAK0899874.1"/>
    <property type="molecule type" value="Genomic_DNA"/>
</dbReference>
<gene>
    <name evidence="3" type="ORF">PCOR1329_LOCUS77305</name>
</gene>
<feature type="region of interest" description="Disordered" evidence="1">
    <location>
        <begin position="1334"/>
        <end position="1420"/>
    </location>
</feature>
<evidence type="ECO:0000256" key="1">
    <source>
        <dbReference type="SAM" id="MobiDB-lite"/>
    </source>
</evidence>
<keyword evidence="2" id="KW-0472">Membrane</keyword>
<organism evidence="3 4">
    <name type="scientific">Prorocentrum cordatum</name>
    <dbReference type="NCBI Taxonomy" id="2364126"/>
    <lineage>
        <taxon>Eukaryota</taxon>
        <taxon>Sar</taxon>
        <taxon>Alveolata</taxon>
        <taxon>Dinophyceae</taxon>
        <taxon>Prorocentrales</taxon>
        <taxon>Prorocentraceae</taxon>
        <taxon>Prorocentrum</taxon>
    </lineage>
</organism>
<reference evidence="3" key="1">
    <citation type="submission" date="2023-10" db="EMBL/GenBank/DDBJ databases">
        <authorList>
            <person name="Chen Y."/>
            <person name="Shah S."/>
            <person name="Dougan E. K."/>
            <person name="Thang M."/>
            <person name="Chan C."/>
        </authorList>
    </citation>
    <scope>NUCLEOTIDE SEQUENCE [LARGE SCALE GENOMIC DNA]</scope>
</reference>
<feature type="region of interest" description="Disordered" evidence="1">
    <location>
        <begin position="1"/>
        <end position="41"/>
    </location>
</feature>
<keyword evidence="2" id="KW-1133">Transmembrane helix</keyword>
<name>A0ABN9XKX4_9DINO</name>
<accession>A0ABN9XKX4</accession>
<feature type="compositionally biased region" description="Pro residues" evidence="1">
    <location>
        <begin position="1334"/>
        <end position="1355"/>
    </location>
</feature>
<feature type="compositionally biased region" description="Basic and acidic residues" evidence="1">
    <location>
        <begin position="30"/>
        <end position="41"/>
    </location>
</feature>
<keyword evidence="2" id="KW-0812">Transmembrane</keyword>
<feature type="compositionally biased region" description="Basic and acidic residues" evidence="1">
    <location>
        <begin position="1"/>
        <end position="11"/>
    </location>
</feature>
<dbReference type="Proteomes" id="UP001189429">
    <property type="component" value="Unassembled WGS sequence"/>
</dbReference>
<feature type="non-terminal residue" evidence="3">
    <location>
        <position position="1560"/>
    </location>
</feature>